<name>A0ABY4T742_9GAMM</name>
<gene>
    <name evidence="8" type="ORF">IM816_08105</name>
</gene>
<feature type="transmembrane region" description="Helical" evidence="6">
    <location>
        <begin position="458"/>
        <end position="483"/>
    </location>
</feature>
<keyword evidence="5 6" id="KW-0472">Membrane</keyword>
<dbReference type="Pfam" id="PF13567">
    <property type="entry name" value="DUF4131"/>
    <property type="match status" value="1"/>
</dbReference>
<comment type="subcellular location">
    <subcellularLocation>
        <location evidence="1">Cell membrane</location>
        <topology evidence="1">Multi-pass membrane protein</topology>
    </subcellularLocation>
</comment>
<feature type="transmembrane region" description="Helical" evidence="6">
    <location>
        <begin position="414"/>
        <end position="437"/>
    </location>
</feature>
<dbReference type="NCBIfam" id="TIGR00361">
    <property type="entry name" value="ComEC_Rec2"/>
    <property type="match status" value="1"/>
</dbReference>
<dbReference type="PANTHER" id="PTHR30619">
    <property type="entry name" value="DNA INTERNALIZATION/COMPETENCE PROTEIN COMEC/REC2"/>
    <property type="match status" value="1"/>
</dbReference>
<dbReference type="Proteomes" id="UP001056681">
    <property type="component" value="Chromosome"/>
</dbReference>
<keyword evidence="9" id="KW-1185">Reference proteome</keyword>
<evidence type="ECO:0000256" key="1">
    <source>
        <dbReference type="ARBA" id="ARBA00004651"/>
    </source>
</evidence>
<feature type="transmembrane region" description="Helical" evidence="6">
    <location>
        <begin position="347"/>
        <end position="363"/>
    </location>
</feature>
<dbReference type="RefSeq" id="WP_250340488.1">
    <property type="nucleotide sequence ID" value="NZ_CP063231.1"/>
</dbReference>
<evidence type="ECO:0000256" key="2">
    <source>
        <dbReference type="ARBA" id="ARBA00022475"/>
    </source>
</evidence>
<feature type="domain" description="Metallo-beta-lactamase" evidence="7">
    <location>
        <begin position="523"/>
        <end position="711"/>
    </location>
</feature>
<dbReference type="InterPro" id="IPR001279">
    <property type="entry name" value="Metallo-B-lactamas"/>
</dbReference>
<feature type="transmembrane region" description="Helical" evidence="6">
    <location>
        <begin position="384"/>
        <end position="408"/>
    </location>
</feature>
<keyword evidence="2" id="KW-1003">Cell membrane</keyword>
<dbReference type="InterPro" id="IPR036866">
    <property type="entry name" value="RibonucZ/Hydroxyglut_hydro"/>
</dbReference>
<accession>A0ABY4T742</accession>
<dbReference type="InterPro" id="IPR004797">
    <property type="entry name" value="Competence_ComEC/Rec2"/>
</dbReference>
<dbReference type="PROSITE" id="PS51257">
    <property type="entry name" value="PROKAR_LIPOPROTEIN"/>
    <property type="match status" value="1"/>
</dbReference>
<dbReference type="SMART" id="SM00849">
    <property type="entry name" value="Lactamase_B"/>
    <property type="match status" value="1"/>
</dbReference>
<reference evidence="8" key="1">
    <citation type="submission" date="2020-10" db="EMBL/GenBank/DDBJ databases">
        <title>Whole-genome sequence of Luteibacter sp. EIF3.</title>
        <authorList>
            <person name="Friedrich I."/>
            <person name="Hertel R."/>
            <person name="Daniel R."/>
        </authorList>
    </citation>
    <scope>NUCLEOTIDE SEQUENCE</scope>
    <source>
        <strain evidence="8">EIF3</strain>
    </source>
</reference>
<organism evidence="8 9">
    <name type="scientific">Luteibacter flocculans</name>
    <dbReference type="NCBI Taxonomy" id="2780091"/>
    <lineage>
        <taxon>Bacteria</taxon>
        <taxon>Pseudomonadati</taxon>
        <taxon>Pseudomonadota</taxon>
        <taxon>Gammaproteobacteria</taxon>
        <taxon>Lysobacterales</taxon>
        <taxon>Rhodanobacteraceae</taxon>
        <taxon>Luteibacter</taxon>
    </lineage>
</organism>
<dbReference type="Pfam" id="PF00753">
    <property type="entry name" value="Lactamase_B"/>
    <property type="match status" value="1"/>
</dbReference>
<dbReference type="EMBL" id="CP063231">
    <property type="protein sequence ID" value="URL60034.1"/>
    <property type="molecule type" value="Genomic_DNA"/>
</dbReference>
<evidence type="ECO:0000256" key="4">
    <source>
        <dbReference type="ARBA" id="ARBA00022989"/>
    </source>
</evidence>
<proteinExistence type="predicted"/>
<evidence type="ECO:0000259" key="7">
    <source>
        <dbReference type="SMART" id="SM00849"/>
    </source>
</evidence>
<dbReference type="SUPFAM" id="SSF56281">
    <property type="entry name" value="Metallo-hydrolase/oxidoreductase"/>
    <property type="match status" value="1"/>
</dbReference>
<keyword evidence="4 6" id="KW-1133">Transmembrane helix</keyword>
<protein>
    <submittedName>
        <fullName evidence="8">DNA internalization-related competence protein ComEC/Rec2</fullName>
    </submittedName>
</protein>
<feature type="transmembrane region" description="Helical" evidence="6">
    <location>
        <begin position="37"/>
        <end position="68"/>
    </location>
</feature>
<dbReference type="PANTHER" id="PTHR30619:SF1">
    <property type="entry name" value="RECOMBINATION PROTEIN 2"/>
    <property type="match status" value="1"/>
</dbReference>
<dbReference type="InterPro" id="IPR025405">
    <property type="entry name" value="DUF4131"/>
</dbReference>
<evidence type="ECO:0000313" key="8">
    <source>
        <dbReference type="EMBL" id="URL60034.1"/>
    </source>
</evidence>
<dbReference type="CDD" id="cd07731">
    <property type="entry name" value="ComA-like_MBL-fold"/>
    <property type="match status" value="1"/>
</dbReference>
<dbReference type="Pfam" id="PF03772">
    <property type="entry name" value="Competence"/>
    <property type="match status" value="1"/>
</dbReference>
<dbReference type="InterPro" id="IPR004477">
    <property type="entry name" value="ComEC_N"/>
</dbReference>
<keyword evidence="3 6" id="KW-0812">Transmembrane</keyword>
<dbReference type="InterPro" id="IPR035681">
    <property type="entry name" value="ComA-like_MBL"/>
</dbReference>
<evidence type="ECO:0000256" key="5">
    <source>
        <dbReference type="ARBA" id="ARBA00023136"/>
    </source>
</evidence>
<evidence type="ECO:0000256" key="3">
    <source>
        <dbReference type="ARBA" id="ARBA00022692"/>
    </source>
</evidence>
<evidence type="ECO:0000313" key="9">
    <source>
        <dbReference type="Proteomes" id="UP001056681"/>
    </source>
</evidence>
<dbReference type="NCBIfam" id="TIGR00360">
    <property type="entry name" value="ComEC_N-term"/>
    <property type="match status" value="1"/>
</dbReference>
<feature type="transmembrane region" description="Helical" evidence="6">
    <location>
        <begin position="321"/>
        <end position="341"/>
    </location>
</feature>
<dbReference type="InterPro" id="IPR052159">
    <property type="entry name" value="Competence_DNA_uptake"/>
</dbReference>
<sequence>MPRVPFSLVTVAAAAALGCVAVQGWASLPHATSSACVLLVAIVALWCVPQAWLRLVAVVALFAAWAALRAALAMDARWPAARDGEDVVVVGRVVELPRRAGADVAFLFDPDRARGDRTLPRGRLRLTWYRAASAPQSCDRWRLTVRLRRPRGPVNPGGADAERGALQRAIVATGYVREAKANAKLSSGTCIDGWRNALATSLDARLGEHDARVLKALAVGDTRGLTPTDWDVARATGVSHLIAISGFHVGVAAGGGVLLARLFYACLPWFALRVPRPLAQAALGLAVSTAYGMLAGMGLPTVRTLLMIAVVMLAGLGRRKAGGASLLAVALLVVLTADPLAALSPGFWLSFAGVGFLMFCVAPRSAGWRGWLGELLRAQAAMSVALLPMSLWWFGSASLVGFLANLLAAPLVSFAIVPLTLLGCVGLAVTPIADVLLRPAAWLMDWQWRLLEAMADWPAARLTVAESSLAITVLATFGAAWLFAPRGVPLRGYGALLFLPLALPSRDLPAPGAFRVWVLDVGQGLAVLVRTRAHTLVYDAGPAYAGGRDAGIGIVLPAITALGIGPVDHLVVSHGDADHAGGAASVIQRYPQAQRSSGEPKRLSFESAACQAGDAWSWDGVVFRFVEVPRASHGKTPGNDRSCVLAVEGAAGRLLLTGDIGRAAEQRMSRDSLASRLPTVTTIAHHGSRHASTASWLAAVRPTLAIASAGWRNRFGHPHPHVVDRHAEIGSPVYVTARSGAVRIDFPADAAPQVTREWRRPVRRYWRD</sequence>
<feature type="transmembrane region" description="Helical" evidence="6">
    <location>
        <begin position="249"/>
        <end position="271"/>
    </location>
</feature>
<dbReference type="Gene3D" id="3.60.15.10">
    <property type="entry name" value="Ribonuclease Z/Hydroxyacylglutathione hydrolase-like"/>
    <property type="match status" value="1"/>
</dbReference>
<evidence type="ECO:0000256" key="6">
    <source>
        <dbReference type="SAM" id="Phobius"/>
    </source>
</evidence>